<dbReference type="Proteomes" id="UP000095287">
    <property type="component" value="Unplaced"/>
</dbReference>
<keyword evidence="1" id="KW-0732">Signal</keyword>
<organism evidence="2 3">
    <name type="scientific">Steinernema glaseri</name>
    <dbReference type="NCBI Taxonomy" id="37863"/>
    <lineage>
        <taxon>Eukaryota</taxon>
        <taxon>Metazoa</taxon>
        <taxon>Ecdysozoa</taxon>
        <taxon>Nematoda</taxon>
        <taxon>Chromadorea</taxon>
        <taxon>Rhabditida</taxon>
        <taxon>Tylenchina</taxon>
        <taxon>Panagrolaimomorpha</taxon>
        <taxon>Strongyloidoidea</taxon>
        <taxon>Steinernematidae</taxon>
        <taxon>Steinernema</taxon>
    </lineage>
</organism>
<sequence length="127" mass="13887">MMLLLLCIFLPLPTNALWCYSGLKYVFGQEERQDTEECSSFLGLTDSYCYRFTEETAVQSVTKLGCTSVICEPIGNDCGTVEFAGVSGTLCCCDANNYCNSAGSISPSVFMTLSLFVPLLLVCTFFN</sequence>
<evidence type="ECO:0000313" key="2">
    <source>
        <dbReference type="Proteomes" id="UP000095287"/>
    </source>
</evidence>
<keyword evidence="2" id="KW-1185">Reference proteome</keyword>
<dbReference type="AlphaFoldDB" id="A0A1I8AUU8"/>
<dbReference type="PANTHER" id="PTHR21749:SF5">
    <property type="entry name" value="ACTIVIN_RECP DOMAIN-CONTAINING PROTEIN"/>
    <property type="match status" value="1"/>
</dbReference>
<evidence type="ECO:0000313" key="3">
    <source>
        <dbReference type="WBParaSite" id="L893_g9130.t2"/>
    </source>
</evidence>
<name>A0A1I8AUU8_9BILA</name>
<accession>A0A1I8AUU8</accession>
<proteinExistence type="predicted"/>
<protein>
    <submittedName>
        <fullName evidence="3">UPAR/Ly6 domain-containing protein</fullName>
    </submittedName>
</protein>
<dbReference type="PANTHER" id="PTHR21749">
    <property type="entry name" value="PRION-LIKE- Q/N-RICH -DOMAIN-BEARING PROTEIN PROTEIN 24"/>
    <property type="match status" value="1"/>
</dbReference>
<evidence type="ECO:0000256" key="1">
    <source>
        <dbReference type="SAM" id="SignalP"/>
    </source>
</evidence>
<dbReference type="WBParaSite" id="L893_g9130.t2">
    <property type="protein sequence ID" value="L893_g9130.t2"/>
    <property type="gene ID" value="L893_g9130"/>
</dbReference>
<feature type="chain" id="PRO_5009315120" evidence="1">
    <location>
        <begin position="17"/>
        <end position="127"/>
    </location>
</feature>
<reference evidence="3" key="1">
    <citation type="submission" date="2016-11" db="UniProtKB">
        <authorList>
            <consortium name="WormBaseParasite"/>
        </authorList>
    </citation>
    <scope>IDENTIFICATION</scope>
</reference>
<feature type="signal peptide" evidence="1">
    <location>
        <begin position="1"/>
        <end position="16"/>
    </location>
</feature>